<protein>
    <submittedName>
        <fullName evidence="9">Uncharacterized protein</fullName>
    </submittedName>
</protein>
<evidence type="ECO:0000256" key="3">
    <source>
        <dbReference type="ARBA" id="ARBA00022723"/>
    </source>
</evidence>
<gene>
    <name evidence="9" type="ORF">OFUS_LOCUS25564</name>
</gene>
<dbReference type="GO" id="GO:0006508">
    <property type="term" value="P:proteolysis"/>
    <property type="evidence" value="ECO:0007669"/>
    <property type="project" value="UniProtKB-KW"/>
</dbReference>
<dbReference type="FunFam" id="2.60.120.380:FF:000001">
    <property type="entry name" value="Calpain-1 catalytic subunit"/>
    <property type="match status" value="1"/>
</dbReference>
<dbReference type="EMBL" id="CAIIXF020000012">
    <property type="protein sequence ID" value="CAH1801821.1"/>
    <property type="molecule type" value="Genomic_DNA"/>
</dbReference>
<dbReference type="PROSITE" id="PS00139">
    <property type="entry name" value="THIOL_PROTEASE_CYS"/>
    <property type="match status" value="1"/>
</dbReference>
<comment type="caution">
    <text evidence="9">The sequence shown here is derived from an EMBL/GenBank/DDBJ whole genome shotgun (WGS) entry which is preliminary data.</text>
</comment>
<dbReference type="PROSITE" id="PS50203">
    <property type="entry name" value="CALPAIN_CAT"/>
    <property type="match status" value="1"/>
</dbReference>
<evidence type="ECO:0000256" key="7">
    <source>
        <dbReference type="ARBA" id="ARBA00022837"/>
    </source>
</evidence>
<dbReference type="InterPro" id="IPR000169">
    <property type="entry name" value="Pept_cys_AS"/>
</dbReference>
<proteinExistence type="inferred from homology"/>
<dbReference type="PANTHER" id="PTHR10183:SF379">
    <property type="entry name" value="CALPAIN-5"/>
    <property type="match status" value="1"/>
</dbReference>
<evidence type="ECO:0000313" key="10">
    <source>
        <dbReference type="Proteomes" id="UP000749559"/>
    </source>
</evidence>
<dbReference type="InterPro" id="IPR033883">
    <property type="entry name" value="C2_III"/>
</dbReference>
<accession>A0A8J1XPB4</accession>
<dbReference type="Pfam" id="PF00648">
    <property type="entry name" value="Peptidase_C2"/>
    <property type="match status" value="1"/>
</dbReference>
<dbReference type="GO" id="GO:0046872">
    <property type="term" value="F:metal ion binding"/>
    <property type="evidence" value="ECO:0007669"/>
    <property type="project" value="UniProtKB-KW"/>
</dbReference>
<dbReference type="InterPro" id="IPR022682">
    <property type="entry name" value="Calpain_domain_III"/>
</dbReference>
<keyword evidence="5" id="KW-0378">Hydrolase</keyword>
<dbReference type="CDD" id="cd00214">
    <property type="entry name" value="Calpain_III"/>
    <property type="match status" value="1"/>
</dbReference>
<dbReference type="FunFam" id="3.90.70.10:FF:000114">
    <property type="entry name" value="Calpain a"/>
    <property type="match status" value="1"/>
</dbReference>
<evidence type="ECO:0000256" key="1">
    <source>
        <dbReference type="ARBA" id="ARBA00007623"/>
    </source>
</evidence>
<dbReference type="SMART" id="SM00720">
    <property type="entry name" value="calpain_III"/>
    <property type="match status" value="1"/>
</dbReference>
<dbReference type="SUPFAM" id="SSF54001">
    <property type="entry name" value="Cysteine proteinases"/>
    <property type="match status" value="1"/>
</dbReference>
<dbReference type="SMART" id="SM00230">
    <property type="entry name" value="CysPc"/>
    <property type="match status" value="1"/>
</dbReference>
<dbReference type="PRINTS" id="PR00704">
    <property type="entry name" value="CALPAIN"/>
</dbReference>
<keyword evidence="6" id="KW-0788">Thiol protease</keyword>
<keyword evidence="4" id="KW-0677">Repeat</keyword>
<evidence type="ECO:0000256" key="6">
    <source>
        <dbReference type="ARBA" id="ARBA00022807"/>
    </source>
</evidence>
<keyword evidence="7" id="KW-0106">Calcium</keyword>
<evidence type="ECO:0000313" key="9">
    <source>
        <dbReference type="EMBL" id="CAH1801821.1"/>
    </source>
</evidence>
<keyword evidence="3" id="KW-0479">Metal-binding</keyword>
<evidence type="ECO:0000256" key="2">
    <source>
        <dbReference type="ARBA" id="ARBA00022670"/>
    </source>
</evidence>
<dbReference type="Pfam" id="PF01067">
    <property type="entry name" value="Calpain_III"/>
    <property type="match status" value="1"/>
</dbReference>
<feature type="region of interest" description="Disordered" evidence="8">
    <location>
        <begin position="1"/>
        <end position="84"/>
    </location>
</feature>
<dbReference type="InterPro" id="IPR022684">
    <property type="entry name" value="Calpain_cysteine_protease"/>
</dbReference>
<evidence type="ECO:0000256" key="4">
    <source>
        <dbReference type="ARBA" id="ARBA00022737"/>
    </source>
</evidence>
<feature type="compositionally biased region" description="Polar residues" evidence="8">
    <location>
        <begin position="1"/>
        <end position="17"/>
    </location>
</feature>
<name>A0A8J1XPB4_OWEFU</name>
<dbReference type="InterPro" id="IPR038765">
    <property type="entry name" value="Papain-like_cys_pep_sf"/>
</dbReference>
<dbReference type="InterPro" id="IPR022683">
    <property type="entry name" value="Calpain_III"/>
</dbReference>
<dbReference type="Gene3D" id="3.90.70.10">
    <property type="entry name" value="Cysteine proteinases"/>
    <property type="match status" value="1"/>
</dbReference>
<dbReference type="GO" id="GO:0005737">
    <property type="term" value="C:cytoplasm"/>
    <property type="evidence" value="ECO:0007669"/>
    <property type="project" value="TreeGrafter"/>
</dbReference>
<feature type="compositionally biased region" description="Basic and acidic residues" evidence="8">
    <location>
        <begin position="32"/>
        <end position="76"/>
    </location>
</feature>
<evidence type="ECO:0000256" key="5">
    <source>
        <dbReference type="ARBA" id="ARBA00022801"/>
    </source>
</evidence>
<reference evidence="9" key="1">
    <citation type="submission" date="2022-03" db="EMBL/GenBank/DDBJ databases">
        <authorList>
            <person name="Martin C."/>
        </authorList>
    </citation>
    <scope>NUCLEOTIDE SEQUENCE</scope>
</reference>
<dbReference type="OrthoDB" id="424753at2759"/>
<feature type="compositionally biased region" description="Low complexity" evidence="8">
    <location>
        <begin position="22"/>
        <end position="31"/>
    </location>
</feature>
<dbReference type="InterPro" id="IPR001300">
    <property type="entry name" value="Peptidase_C2_calpain_cat"/>
</dbReference>
<keyword evidence="2" id="KW-0645">Protease</keyword>
<dbReference type="GO" id="GO:0004198">
    <property type="term" value="F:calcium-dependent cysteine-type endopeptidase activity"/>
    <property type="evidence" value="ECO:0007669"/>
    <property type="project" value="InterPro"/>
</dbReference>
<dbReference type="CDD" id="cd00044">
    <property type="entry name" value="CysPc"/>
    <property type="match status" value="1"/>
</dbReference>
<dbReference type="Proteomes" id="UP000749559">
    <property type="component" value="Unassembled WGS sequence"/>
</dbReference>
<dbReference type="PANTHER" id="PTHR10183">
    <property type="entry name" value="CALPAIN"/>
    <property type="match status" value="1"/>
</dbReference>
<dbReference type="SUPFAM" id="SSF49758">
    <property type="entry name" value="Calpain large subunit, middle domain (domain III)"/>
    <property type="match status" value="1"/>
</dbReference>
<organism evidence="9 10">
    <name type="scientific">Owenia fusiformis</name>
    <name type="common">Polychaete worm</name>
    <dbReference type="NCBI Taxonomy" id="6347"/>
    <lineage>
        <taxon>Eukaryota</taxon>
        <taxon>Metazoa</taxon>
        <taxon>Spiralia</taxon>
        <taxon>Lophotrochozoa</taxon>
        <taxon>Annelida</taxon>
        <taxon>Polychaeta</taxon>
        <taxon>Sedentaria</taxon>
        <taxon>Canalipalpata</taxon>
        <taxon>Sabellida</taxon>
        <taxon>Oweniida</taxon>
        <taxon>Oweniidae</taxon>
        <taxon>Owenia</taxon>
    </lineage>
</organism>
<sequence length="581" mass="65216">MGCGGSKTTDNSDNTGPRSPKKSNSPSPKKNNPNDEHLHGKTETCEASEHESSKDAEEVKYEDEPVERMKTEEEPPNKLPLGDYGDGRLGVATEDVMIEKLKVLSDDELYCDADFPADNEALYYSEGRVDPDIEWKRPKDILEDGKEPRLLVDGVSKEDIKQGELGDCWFLSSCAAVSQQERFMKMIFPCNQPLSGPGYKGAVKFKFWRFGEWIDVLIDDLLPTKNNQLVYARCSDETEFWVALLEKAYAKLHGSYEAIEGGQSMDALVDLTGGLGEIYDIYNNPDNKLYQKFRRAQKAGSFIACSKKGDWRSSDHADKNGLVSGHAYTITGVARIKQEGAGFEKLIRVRNPWGDSTEWNGPWSDGHSNWDNVDDSVKKAVGFTEKGDGEFWMSFDDFCAQFNQVTICTTGPDFDGDGDADQGGCIMYEHGEWKEDTAGGCRNDLDSFATNPQFDLHITDVDDDDDEDEDETKGKACVVIALMQEHRRSKRHMGVKELQIGFVLYKCEDGSQKLPKKHFMYNYDAGKSGTYINLREVSARFDLEPGHYMVIPSTFNKGDTGKFMMRVFAEKKIGFKGPVTE</sequence>
<dbReference type="AlphaFoldDB" id="A0A8J1XPB4"/>
<keyword evidence="10" id="KW-1185">Reference proteome</keyword>
<dbReference type="Gene3D" id="2.60.120.380">
    <property type="match status" value="1"/>
</dbReference>
<evidence type="ECO:0000256" key="8">
    <source>
        <dbReference type="SAM" id="MobiDB-lite"/>
    </source>
</evidence>
<dbReference type="InterPro" id="IPR036213">
    <property type="entry name" value="Calpain_III_sf"/>
</dbReference>
<comment type="similarity">
    <text evidence="1">Belongs to the peptidase C2 family.</text>
</comment>